<protein>
    <submittedName>
        <fullName evidence="1">Uncharacterized protein</fullName>
    </submittedName>
</protein>
<dbReference type="EMBL" id="CAVK010000198">
    <property type="protein sequence ID" value="CCW19454.1"/>
    <property type="molecule type" value="Genomic_DNA"/>
</dbReference>
<gene>
    <name evidence="1" type="ORF">EBBID32_38200</name>
</gene>
<accession>N1MRT7</accession>
<keyword evidence="2" id="KW-1185">Reference proteome</keyword>
<reference evidence="1 2" key="1">
    <citation type="submission" date="2013-03" db="EMBL/GenBank/DDBJ databases">
        <authorList>
            <person name="Le V."/>
        </authorList>
    </citation>
    <scope>NUCLEOTIDE SEQUENCE [LARGE SCALE GENOMIC DNA]</scope>
    <source>
        <strain evidence="1 2">BiD32</strain>
    </source>
</reference>
<dbReference type="AlphaFoldDB" id="N1MRT7"/>
<name>N1MRT7_9SPHN</name>
<dbReference type="Proteomes" id="UP000013201">
    <property type="component" value="Unassembled WGS sequence"/>
</dbReference>
<organism evidence="1 2">
    <name type="scientific">Sphingobium indicum BiD32</name>
    <dbReference type="NCBI Taxonomy" id="1301087"/>
    <lineage>
        <taxon>Bacteria</taxon>
        <taxon>Pseudomonadati</taxon>
        <taxon>Pseudomonadota</taxon>
        <taxon>Alphaproteobacteria</taxon>
        <taxon>Sphingomonadales</taxon>
        <taxon>Sphingomonadaceae</taxon>
        <taxon>Sphingobium</taxon>
    </lineage>
</organism>
<proteinExistence type="predicted"/>
<evidence type="ECO:0000313" key="1">
    <source>
        <dbReference type="EMBL" id="CCW19454.1"/>
    </source>
</evidence>
<evidence type="ECO:0000313" key="2">
    <source>
        <dbReference type="Proteomes" id="UP000013201"/>
    </source>
</evidence>
<comment type="caution">
    <text evidence="1">The sequence shown here is derived from an EMBL/GenBank/DDBJ whole genome shotgun (WGS) entry which is preliminary data.</text>
</comment>
<reference evidence="2" key="2">
    <citation type="submission" date="2013-04" db="EMBL/GenBank/DDBJ databases">
        <title>Bisphenol A degrading Sphingobium sp. strain BiD32.</title>
        <authorList>
            <person name="Nielsen J.L."/>
            <person name="Zhou N.A."/>
            <person name="Kjeldal H."/>
        </authorList>
    </citation>
    <scope>NUCLEOTIDE SEQUENCE [LARGE SCALE GENOMIC DNA]</scope>
    <source>
        <strain evidence="2">BiD32</strain>
    </source>
</reference>
<sequence>MGKVVVALTTKIRASRVYSQTIRGECQNCPQALLTIHHFTNRGLG</sequence>